<evidence type="ECO:0000256" key="1">
    <source>
        <dbReference type="SAM" id="MobiDB-lite"/>
    </source>
</evidence>
<keyword evidence="3" id="KW-1185">Reference proteome</keyword>
<dbReference type="Proteomes" id="UP000059680">
    <property type="component" value="Chromosome 7"/>
</dbReference>
<feature type="region of interest" description="Disordered" evidence="1">
    <location>
        <begin position="1"/>
        <end position="52"/>
    </location>
</feature>
<evidence type="ECO:0000313" key="2">
    <source>
        <dbReference type="EMBL" id="BAT00132.1"/>
    </source>
</evidence>
<reference evidence="2 3" key="3">
    <citation type="journal article" date="2013" name="Rice">
        <title>Improvement of the Oryza sativa Nipponbare reference genome using next generation sequence and optical map data.</title>
        <authorList>
            <person name="Kawahara Y."/>
            <person name="de la Bastide M."/>
            <person name="Hamilton J.P."/>
            <person name="Kanamori H."/>
            <person name="McCombie W.R."/>
            <person name="Ouyang S."/>
            <person name="Schwartz D.C."/>
            <person name="Tanaka T."/>
            <person name="Wu J."/>
            <person name="Zhou S."/>
            <person name="Childs K.L."/>
            <person name="Davidson R.M."/>
            <person name="Lin H."/>
            <person name="Quesada-Ocampo L."/>
            <person name="Vaillancourt B."/>
            <person name="Sakai H."/>
            <person name="Lee S.S."/>
            <person name="Kim J."/>
            <person name="Numa H."/>
            <person name="Itoh T."/>
            <person name="Buell C.R."/>
            <person name="Matsumoto T."/>
        </authorList>
    </citation>
    <scope>NUCLEOTIDE SEQUENCE [LARGE SCALE GENOMIC DNA]</scope>
    <source>
        <strain evidence="3">cv. Nipponbare</strain>
    </source>
</reference>
<dbReference type="EMBL" id="AP014963">
    <property type="protein sequence ID" value="BAT00132.1"/>
    <property type="molecule type" value="Genomic_DNA"/>
</dbReference>
<evidence type="ECO:0000313" key="3">
    <source>
        <dbReference type="Proteomes" id="UP000059680"/>
    </source>
</evidence>
<protein>
    <submittedName>
        <fullName evidence="2">Os07g0158100 protein</fullName>
    </submittedName>
</protein>
<dbReference type="PaxDb" id="39947-A0A0P0X2N2"/>
<reference evidence="2 3" key="2">
    <citation type="journal article" date="2013" name="Plant Cell Physiol.">
        <title>Rice Annotation Project Database (RAP-DB): an integrative and interactive database for rice genomics.</title>
        <authorList>
            <person name="Sakai H."/>
            <person name="Lee S.S."/>
            <person name="Tanaka T."/>
            <person name="Numa H."/>
            <person name="Kim J."/>
            <person name="Kawahara Y."/>
            <person name="Wakimoto H."/>
            <person name="Yang C.C."/>
            <person name="Iwamoto M."/>
            <person name="Abe T."/>
            <person name="Yamada Y."/>
            <person name="Muto A."/>
            <person name="Inokuchi H."/>
            <person name="Ikemura T."/>
            <person name="Matsumoto T."/>
            <person name="Sasaki T."/>
            <person name="Itoh T."/>
        </authorList>
    </citation>
    <scope>NUCLEOTIDE SEQUENCE [LARGE SCALE GENOMIC DNA]</scope>
    <source>
        <strain evidence="3">cv. Nipponbare</strain>
    </source>
</reference>
<sequence>MDPAATSWTLPDPAASGSWPPDPVAPTAPNSSAHTTANGRSGLRRSGRPSDINEAPLLSVSFSVFFSFLFSPTSKP</sequence>
<proteinExistence type="predicted"/>
<reference evidence="3" key="1">
    <citation type="journal article" date="2005" name="Nature">
        <title>The map-based sequence of the rice genome.</title>
        <authorList>
            <consortium name="International rice genome sequencing project (IRGSP)"/>
            <person name="Matsumoto T."/>
            <person name="Wu J."/>
            <person name="Kanamori H."/>
            <person name="Katayose Y."/>
            <person name="Fujisawa M."/>
            <person name="Namiki N."/>
            <person name="Mizuno H."/>
            <person name="Yamamoto K."/>
            <person name="Antonio B.A."/>
            <person name="Baba T."/>
            <person name="Sakata K."/>
            <person name="Nagamura Y."/>
            <person name="Aoki H."/>
            <person name="Arikawa K."/>
            <person name="Arita K."/>
            <person name="Bito T."/>
            <person name="Chiden Y."/>
            <person name="Fujitsuka N."/>
            <person name="Fukunaka R."/>
            <person name="Hamada M."/>
            <person name="Harada C."/>
            <person name="Hayashi A."/>
            <person name="Hijishita S."/>
            <person name="Honda M."/>
            <person name="Hosokawa S."/>
            <person name="Ichikawa Y."/>
            <person name="Idonuma A."/>
            <person name="Iijima M."/>
            <person name="Ikeda M."/>
            <person name="Ikeno M."/>
            <person name="Ito K."/>
            <person name="Ito S."/>
            <person name="Ito T."/>
            <person name="Ito Y."/>
            <person name="Ito Y."/>
            <person name="Iwabuchi A."/>
            <person name="Kamiya K."/>
            <person name="Karasawa W."/>
            <person name="Kurita K."/>
            <person name="Katagiri S."/>
            <person name="Kikuta A."/>
            <person name="Kobayashi H."/>
            <person name="Kobayashi N."/>
            <person name="Machita K."/>
            <person name="Maehara T."/>
            <person name="Masukawa M."/>
            <person name="Mizubayashi T."/>
            <person name="Mukai Y."/>
            <person name="Nagasaki H."/>
            <person name="Nagata Y."/>
            <person name="Naito S."/>
            <person name="Nakashima M."/>
            <person name="Nakama Y."/>
            <person name="Nakamichi Y."/>
            <person name="Nakamura M."/>
            <person name="Meguro A."/>
            <person name="Negishi M."/>
            <person name="Ohta I."/>
            <person name="Ohta T."/>
            <person name="Okamoto M."/>
            <person name="Ono N."/>
            <person name="Saji S."/>
            <person name="Sakaguchi M."/>
            <person name="Sakai K."/>
            <person name="Shibata M."/>
            <person name="Shimokawa T."/>
            <person name="Song J."/>
            <person name="Takazaki Y."/>
            <person name="Terasawa K."/>
            <person name="Tsugane M."/>
            <person name="Tsuji K."/>
            <person name="Ueda S."/>
            <person name="Waki K."/>
            <person name="Yamagata H."/>
            <person name="Yamamoto M."/>
            <person name="Yamamoto S."/>
            <person name="Yamane H."/>
            <person name="Yoshiki S."/>
            <person name="Yoshihara R."/>
            <person name="Yukawa K."/>
            <person name="Zhong H."/>
            <person name="Yano M."/>
            <person name="Yuan Q."/>
            <person name="Ouyang S."/>
            <person name="Liu J."/>
            <person name="Jones K.M."/>
            <person name="Gansberger K."/>
            <person name="Moffat K."/>
            <person name="Hill J."/>
            <person name="Bera J."/>
            <person name="Fadrosh D."/>
            <person name="Jin S."/>
            <person name="Johri S."/>
            <person name="Kim M."/>
            <person name="Overton L."/>
            <person name="Reardon M."/>
            <person name="Tsitrin T."/>
            <person name="Vuong H."/>
            <person name="Weaver B."/>
            <person name="Ciecko A."/>
            <person name="Tallon L."/>
            <person name="Jackson J."/>
            <person name="Pai G."/>
            <person name="Aken S.V."/>
            <person name="Utterback T."/>
            <person name="Reidmuller S."/>
            <person name="Feldblyum T."/>
            <person name="Hsiao J."/>
            <person name="Zismann V."/>
            <person name="Iobst S."/>
            <person name="de Vazeille A.R."/>
            <person name="Buell C.R."/>
            <person name="Ying K."/>
            <person name="Li Y."/>
            <person name="Lu T."/>
            <person name="Huang Y."/>
            <person name="Zhao Q."/>
            <person name="Feng Q."/>
            <person name="Zhang L."/>
            <person name="Zhu J."/>
            <person name="Weng Q."/>
            <person name="Mu J."/>
            <person name="Lu Y."/>
            <person name="Fan D."/>
            <person name="Liu Y."/>
            <person name="Guan J."/>
            <person name="Zhang Y."/>
            <person name="Yu S."/>
            <person name="Liu X."/>
            <person name="Zhang Y."/>
            <person name="Hong G."/>
            <person name="Han B."/>
            <person name="Choisne N."/>
            <person name="Demange N."/>
            <person name="Orjeda G."/>
            <person name="Samain S."/>
            <person name="Cattolico L."/>
            <person name="Pelletier E."/>
            <person name="Couloux A."/>
            <person name="Segurens B."/>
            <person name="Wincker P."/>
            <person name="D'Hont A."/>
            <person name="Scarpelli C."/>
            <person name="Weissenbach J."/>
            <person name="Salanoubat M."/>
            <person name="Quetier F."/>
            <person name="Yu Y."/>
            <person name="Kim H.R."/>
            <person name="Rambo T."/>
            <person name="Currie J."/>
            <person name="Collura K."/>
            <person name="Luo M."/>
            <person name="Yang T."/>
            <person name="Ammiraju J.S.S."/>
            <person name="Engler F."/>
            <person name="Soderlund C."/>
            <person name="Wing R.A."/>
            <person name="Palmer L.E."/>
            <person name="de la Bastide M."/>
            <person name="Spiegel L."/>
            <person name="Nascimento L."/>
            <person name="Zutavern T."/>
            <person name="O'Shaughnessy A."/>
            <person name="Dike S."/>
            <person name="Dedhia N."/>
            <person name="Preston R."/>
            <person name="Balija V."/>
            <person name="McCombie W.R."/>
            <person name="Chow T."/>
            <person name="Chen H."/>
            <person name="Chung M."/>
            <person name="Chen C."/>
            <person name="Shaw J."/>
            <person name="Wu H."/>
            <person name="Hsiao K."/>
            <person name="Chao Y."/>
            <person name="Chu M."/>
            <person name="Cheng C."/>
            <person name="Hour A."/>
            <person name="Lee P."/>
            <person name="Lin S."/>
            <person name="Lin Y."/>
            <person name="Liou J."/>
            <person name="Liu S."/>
            <person name="Hsing Y."/>
            <person name="Raghuvanshi S."/>
            <person name="Mohanty A."/>
            <person name="Bharti A.K."/>
            <person name="Gaur A."/>
            <person name="Gupta V."/>
            <person name="Kumar D."/>
            <person name="Ravi V."/>
            <person name="Vij S."/>
            <person name="Kapur A."/>
            <person name="Khurana P."/>
            <person name="Khurana P."/>
            <person name="Khurana J.P."/>
            <person name="Tyagi A.K."/>
            <person name="Gaikwad K."/>
            <person name="Singh A."/>
            <person name="Dalal V."/>
            <person name="Srivastava S."/>
            <person name="Dixit A."/>
            <person name="Pal A.K."/>
            <person name="Ghazi I.A."/>
            <person name="Yadav M."/>
            <person name="Pandit A."/>
            <person name="Bhargava A."/>
            <person name="Sureshbabu K."/>
            <person name="Batra K."/>
            <person name="Sharma T.R."/>
            <person name="Mohapatra T."/>
            <person name="Singh N.K."/>
            <person name="Messing J."/>
            <person name="Nelson A.B."/>
            <person name="Fuks G."/>
            <person name="Kavchok S."/>
            <person name="Keizer G."/>
            <person name="Linton E."/>
            <person name="Llaca V."/>
            <person name="Song R."/>
            <person name="Tanyolac B."/>
            <person name="Young S."/>
            <person name="Ho-Il K."/>
            <person name="Hahn J.H."/>
            <person name="Sangsakoo G."/>
            <person name="Vanavichit A."/>
            <person name="de Mattos Luiz.A.T."/>
            <person name="Zimmer P.D."/>
            <person name="Malone G."/>
            <person name="Dellagostin O."/>
            <person name="de Oliveira A.C."/>
            <person name="Bevan M."/>
            <person name="Bancroft I."/>
            <person name="Minx P."/>
            <person name="Cordum H."/>
            <person name="Wilson R."/>
            <person name="Cheng Z."/>
            <person name="Jin W."/>
            <person name="Jiang J."/>
            <person name="Leong S.A."/>
            <person name="Iwama H."/>
            <person name="Gojobori T."/>
            <person name="Itoh T."/>
            <person name="Niimura Y."/>
            <person name="Fujii Y."/>
            <person name="Habara T."/>
            <person name="Sakai H."/>
            <person name="Sato Y."/>
            <person name="Wilson G."/>
            <person name="Kumar K."/>
            <person name="McCouch S."/>
            <person name="Juretic N."/>
            <person name="Hoen D."/>
            <person name="Wright S."/>
            <person name="Bruskiewich R."/>
            <person name="Bureau T."/>
            <person name="Miyao A."/>
            <person name="Hirochika H."/>
            <person name="Nishikawa T."/>
            <person name="Kadowaki K."/>
            <person name="Sugiura M."/>
            <person name="Burr B."/>
            <person name="Sasaki T."/>
        </authorList>
    </citation>
    <scope>NUCLEOTIDE SEQUENCE [LARGE SCALE GENOMIC DNA]</scope>
    <source>
        <strain evidence="3">cv. Nipponbare</strain>
    </source>
</reference>
<gene>
    <name evidence="2" type="ordered locus">Os07g0158100</name>
    <name evidence="2" type="ORF">OSNPB_070158100</name>
</gene>
<dbReference type="Gramene" id="Os07t0158100-01">
    <property type="protein sequence ID" value="Os07t0158100-01"/>
    <property type="gene ID" value="Os07g0158100"/>
</dbReference>
<organism evidence="2 3">
    <name type="scientific">Oryza sativa subsp. japonica</name>
    <name type="common">Rice</name>
    <dbReference type="NCBI Taxonomy" id="39947"/>
    <lineage>
        <taxon>Eukaryota</taxon>
        <taxon>Viridiplantae</taxon>
        <taxon>Streptophyta</taxon>
        <taxon>Embryophyta</taxon>
        <taxon>Tracheophyta</taxon>
        <taxon>Spermatophyta</taxon>
        <taxon>Magnoliopsida</taxon>
        <taxon>Liliopsida</taxon>
        <taxon>Poales</taxon>
        <taxon>Poaceae</taxon>
        <taxon>BOP clade</taxon>
        <taxon>Oryzoideae</taxon>
        <taxon>Oryzeae</taxon>
        <taxon>Oryzinae</taxon>
        <taxon>Oryza</taxon>
        <taxon>Oryza sativa</taxon>
    </lineage>
</organism>
<dbReference type="AlphaFoldDB" id="A0A0P0X2N2"/>
<dbReference type="InParanoid" id="A0A0P0X2N2"/>
<accession>A0A0P0X2N2</accession>
<name>A0A0P0X2N2_ORYSJ</name>
<feature type="compositionally biased region" description="Polar residues" evidence="1">
    <location>
        <begin position="28"/>
        <end position="38"/>
    </location>
</feature>